<dbReference type="OrthoDB" id="9789181at2"/>
<protein>
    <submittedName>
        <fullName evidence="4">Response regulator receiver protein</fullName>
    </submittedName>
</protein>
<keyword evidence="1 2" id="KW-0597">Phosphoprotein</keyword>
<dbReference type="PROSITE" id="PS50110">
    <property type="entry name" value="RESPONSE_REGULATORY"/>
    <property type="match status" value="1"/>
</dbReference>
<evidence type="ECO:0000256" key="2">
    <source>
        <dbReference type="PROSITE-ProRule" id="PRU00169"/>
    </source>
</evidence>
<feature type="modified residue" description="4-aspartylphosphate" evidence="2">
    <location>
        <position position="53"/>
    </location>
</feature>
<dbReference type="PANTHER" id="PTHR44591:SF3">
    <property type="entry name" value="RESPONSE REGULATORY DOMAIN-CONTAINING PROTEIN"/>
    <property type="match status" value="1"/>
</dbReference>
<dbReference type="eggNOG" id="COG0745">
    <property type="taxonomic scope" value="Bacteria"/>
</dbReference>
<dbReference type="Proteomes" id="UP000002774">
    <property type="component" value="Chromosome"/>
</dbReference>
<dbReference type="InterPro" id="IPR011006">
    <property type="entry name" value="CheY-like_superfamily"/>
</dbReference>
<accession>H1Y840</accession>
<sequence>MKQNILVIEDNDDIRDGTAELLTLAGFDVTTANCGQQAILQIQSNIPRLIICDIVMPGMDGFEILAYLRKRSRTRFIPFIFSTAKSEPVDVYKARKLGVANYLIKPFDDKELMNCINITLNGAFVVFISLFAL</sequence>
<dbReference type="SUPFAM" id="SSF52172">
    <property type="entry name" value="CheY-like"/>
    <property type="match status" value="1"/>
</dbReference>
<dbReference type="RefSeq" id="WP_008513239.1">
    <property type="nucleotide sequence ID" value="NZ_CM001403.1"/>
</dbReference>
<dbReference type="CDD" id="cd17574">
    <property type="entry name" value="REC_OmpR"/>
    <property type="match status" value="1"/>
</dbReference>
<dbReference type="STRING" id="714943.Mucpa_7018"/>
<dbReference type="HOGENOM" id="CLU_000445_69_17_10"/>
<dbReference type="EMBL" id="CM001403">
    <property type="protein sequence ID" value="EHQ31062.1"/>
    <property type="molecule type" value="Genomic_DNA"/>
</dbReference>
<evidence type="ECO:0000259" key="3">
    <source>
        <dbReference type="PROSITE" id="PS50110"/>
    </source>
</evidence>
<dbReference type="Pfam" id="PF00072">
    <property type="entry name" value="Response_reg"/>
    <property type="match status" value="1"/>
</dbReference>
<dbReference type="Gene3D" id="3.40.50.2300">
    <property type="match status" value="1"/>
</dbReference>
<evidence type="ECO:0000313" key="5">
    <source>
        <dbReference type="Proteomes" id="UP000002774"/>
    </source>
</evidence>
<dbReference type="InterPro" id="IPR001789">
    <property type="entry name" value="Sig_transdc_resp-reg_receiver"/>
</dbReference>
<dbReference type="SMART" id="SM00448">
    <property type="entry name" value="REC"/>
    <property type="match status" value="1"/>
</dbReference>
<evidence type="ECO:0000256" key="1">
    <source>
        <dbReference type="ARBA" id="ARBA00022553"/>
    </source>
</evidence>
<dbReference type="InterPro" id="IPR050595">
    <property type="entry name" value="Bact_response_regulator"/>
</dbReference>
<evidence type="ECO:0000313" key="4">
    <source>
        <dbReference type="EMBL" id="EHQ31062.1"/>
    </source>
</evidence>
<organism evidence="4 5">
    <name type="scientific">Mucilaginibacter paludis DSM 18603</name>
    <dbReference type="NCBI Taxonomy" id="714943"/>
    <lineage>
        <taxon>Bacteria</taxon>
        <taxon>Pseudomonadati</taxon>
        <taxon>Bacteroidota</taxon>
        <taxon>Sphingobacteriia</taxon>
        <taxon>Sphingobacteriales</taxon>
        <taxon>Sphingobacteriaceae</taxon>
        <taxon>Mucilaginibacter</taxon>
    </lineage>
</organism>
<name>H1Y840_9SPHI</name>
<dbReference type="GO" id="GO:0000160">
    <property type="term" value="P:phosphorelay signal transduction system"/>
    <property type="evidence" value="ECO:0007669"/>
    <property type="project" value="InterPro"/>
</dbReference>
<dbReference type="PANTHER" id="PTHR44591">
    <property type="entry name" value="STRESS RESPONSE REGULATOR PROTEIN 1"/>
    <property type="match status" value="1"/>
</dbReference>
<reference evidence="4" key="1">
    <citation type="submission" date="2011-09" db="EMBL/GenBank/DDBJ databases">
        <title>The permanent draft genome of Mucilaginibacter paludis DSM 18603.</title>
        <authorList>
            <consortium name="US DOE Joint Genome Institute (JGI-PGF)"/>
            <person name="Lucas S."/>
            <person name="Han J."/>
            <person name="Lapidus A."/>
            <person name="Bruce D."/>
            <person name="Goodwin L."/>
            <person name="Pitluck S."/>
            <person name="Peters L."/>
            <person name="Kyrpides N."/>
            <person name="Mavromatis K."/>
            <person name="Ivanova N."/>
            <person name="Mikhailova N."/>
            <person name="Held B."/>
            <person name="Detter J.C."/>
            <person name="Tapia R."/>
            <person name="Han C."/>
            <person name="Land M."/>
            <person name="Hauser L."/>
            <person name="Markowitz V."/>
            <person name="Cheng J.-F."/>
            <person name="Hugenholtz P."/>
            <person name="Woyke T."/>
            <person name="Wu D."/>
            <person name="Tindall B."/>
            <person name="Brambilla E."/>
            <person name="Klenk H.-P."/>
            <person name="Eisen J.A."/>
        </authorList>
    </citation>
    <scope>NUCLEOTIDE SEQUENCE [LARGE SCALE GENOMIC DNA]</scope>
    <source>
        <strain evidence="4">DSM 18603</strain>
    </source>
</reference>
<feature type="domain" description="Response regulatory" evidence="3">
    <location>
        <begin position="4"/>
        <end position="120"/>
    </location>
</feature>
<proteinExistence type="predicted"/>
<dbReference type="AlphaFoldDB" id="H1Y840"/>
<keyword evidence="5" id="KW-1185">Reference proteome</keyword>
<gene>
    <name evidence="4" type="ORF">Mucpa_7018</name>
</gene>